<dbReference type="HOGENOM" id="CLU_2742468_0_0_1"/>
<dbReference type="STRING" id="31234.E3NPS1"/>
<name>E3NPS1_CAERE</name>
<gene>
    <name evidence="1" type="ORF">CRE_31589</name>
</gene>
<organism evidence="2">
    <name type="scientific">Caenorhabditis remanei</name>
    <name type="common">Caenorhabditis vulgaris</name>
    <dbReference type="NCBI Taxonomy" id="31234"/>
    <lineage>
        <taxon>Eukaryota</taxon>
        <taxon>Metazoa</taxon>
        <taxon>Ecdysozoa</taxon>
        <taxon>Nematoda</taxon>
        <taxon>Chromadorea</taxon>
        <taxon>Rhabditida</taxon>
        <taxon>Rhabditina</taxon>
        <taxon>Rhabditomorpha</taxon>
        <taxon>Rhabditoidea</taxon>
        <taxon>Rhabditidae</taxon>
        <taxon>Peloderinae</taxon>
        <taxon>Caenorhabditis</taxon>
    </lineage>
</organism>
<reference evidence="1" key="1">
    <citation type="submission" date="2007-07" db="EMBL/GenBank/DDBJ databases">
        <title>PCAP assembly of the Caenorhabditis remanei genome.</title>
        <authorList>
            <consortium name="The Caenorhabditis remanei Sequencing Consortium"/>
            <person name="Wilson R.K."/>
        </authorList>
    </citation>
    <scope>NUCLEOTIDE SEQUENCE [LARGE SCALE GENOMIC DNA]</scope>
    <source>
        <strain evidence="1">PB4641</strain>
    </source>
</reference>
<evidence type="ECO:0000313" key="1">
    <source>
        <dbReference type="EMBL" id="EFO83214.1"/>
    </source>
</evidence>
<protein>
    <submittedName>
        <fullName evidence="1">Uncharacterized protein</fullName>
    </submittedName>
</protein>
<dbReference type="AlphaFoldDB" id="E3NPS1"/>
<evidence type="ECO:0000313" key="2">
    <source>
        <dbReference type="Proteomes" id="UP000008281"/>
    </source>
</evidence>
<accession>E3NPS1</accession>
<keyword evidence="2" id="KW-1185">Reference proteome</keyword>
<proteinExistence type="predicted"/>
<sequence length="71" mass="7846">MGKTIMASCSQIEQMGRKSVETAGGNLMDQISDFTDGRLVAKYDEAVVEFMIELKKDLSEGRTPKSIVVFN</sequence>
<dbReference type="OrthoDB" id="1663137at2759"/>
<dbReference type="InParanoid" id="E3NPS1"/>
<dbReference type="EMBL" id="DS269414">
    <property type="protein sequence ID" value="EFO83214.1"/>
    <property type="molecule type" value="Genomic_DNA"/>
</dbReference>
<dbReference type="Proteomes" id="UP000008281">
    <property type="component" value="Unassembled WGS sequence"/>
</dbReference>
<dbReference type="eggNOG" id="KOG0134">
    <property type="taxonomic scope" value="Eukaryota"/>
</dbReference>